<sequence length="228" mass="23874">MSRSIQFGRVALLGLFALTASVVFSSTASAFGPACCFCQAGRCVVEVEKEEVDVTCFDVECETICIPPLRFPWECGPLKKCGKVRTVKKLVTDKKKKTVCTYDWSAIACCPDCRHRARGIFGCGKGCGNGCCDSGSCDAGCETGCDVGGCDIGCCASTEGAASLPPATFANNAGEAIQLDQQETVALASAISRAEPDAEGWVTITNPNQASLQAENDLIEATVEVIGQ</sequence>
<keyword evidence="3" id="KW-1185">Reference proteome</keyword>
<dbReference type="Proteomes" id="UP000225740">
    <property type="component" value="Unassembled WGS sequence"/>
</dbReference>
<dbReference type="GeneID" id="90606767"/>
<evidence type="ECO:0000313" key="3">
    <source>
        <dbReference type="Proteomes" id="UP000225740"/>
    </source>
</evidence>
<dbReference type="EMBL" id="NIZW01000001">
    <property type="protein sequence ID" value="PHQ36879.1"/>
    <property type="molecule type" value="Genomic_DNA"/>
</dbReference>
<comment type="caution">
    <text evidence="2">The sequence shown here is derived from an EMBL/GenBank/DDBJ whole genome shotgun (WGS) entry which is preliminary data.</text>
</comment>
<dbReference type="AlphaFoldDB" id="A0A2G1WE72"/>
<feature type="chain" id="PRO_5013605534" evidence="1">
    <location>
        <begin position="31"/>
        <end position="228"/>
    </location>
</feature>
<dbReference type="RefSeq" id="WP_099258584.1">
    <property type="nucleotide sequence ID" value="NZ_NIZW01000001.1"/>
</dbReference>
<evidence type="ECO:0000313" key="2">
    <source>
        <dbReference type="EMBL" id="PHQ36879.1"/>
    </source>
</evidence>
<dbReference type="OrthoDB" id="289236at2"/>
<gene>
    <name evidence="2" type="ORF">CEE69_00335</name>
</gene>
<organism evidence="2 3">
    <name type="scientific">Rhodopirellula bahusiensis</name>
    <dbReference type="NCBI Taxonomy" id="2014065"/>
    <lineage>
        <taxon>Bacteria</taxon>
        <taxon>Pseudomonadati</taxon>
        <taxon>Planctomycetota</taxon>
        <taxon>Planctomycetia</taxon>
        <taxon>Pirellulales</taxon>
        <taxon>Pirellulaceae</taxon>
        <taxon>Rhodopirellula</taxon>
    </lineage>
</organism>
<reference evidence="2 3" key="1">
    <citation type="submission" date="2017-06" db="EMBL/GenBank/DDBJ databases">
        <title>Description of Rhodopirellula bahusiensis sp. nov.</title>
        <authorList>
            <person name="Kizina J."/>
            <person name="Harder J."/>
        </authorList>
    </citation>
    <scope>NUCLEOTIDE SEQUENCE [LARGE SCALE GENOMIC DNA]</scope>
    <source>
        <strain evidence="2 3">SWK21</strain>
    </source>
</reference>
<feature type="signal peptide" evidence="1">
    <location>
        <begin position="1"/>
        <end position="30"/>
    </location>
</feature>
<name>A0A2G1WE72_9BACT</name>
<evidence type="ECO:0000256" key="1">
    <source>
        <dbReference type="SAM" id="SignalP"/>
    </source>
</evidence>
<proteinExistence type="predicted"/>
<accession>A0A2G1WE72</accession>
<keyword evidence="1" id="KW-0732">Signal</keyword>
<protein>
    <submittedName>
        <fullName evidence="2">Uncharacterized protein</fullName>
    </submittedName>
</protein>